<dbReference type="AlphaFoldDB" id="A0AAX6MDJ4"/>
<evidence type="ECO:0000256" key="1">
    <source>
        <dbReference type="SAM" id="MobiDB-lite"/>
    </source>
</evidence>
<accession>A0AAX6MDJ4</accession>
<feature type="compositionally biased region" description="Acidic residues" evidence="1">
    <location>
        <begin position="629"/>
        <end position="684"/>
    </location>
</feature>
<evidence type="ECO:0000259" key="2">
    <source>
        <dbReference type="Pfam" id="PF06985"/>
    </source>
</evidence>
<dbReference type="Proteomes" id="UP001369815">
    <property type="component" value="Unassembled WGS sequence"/>
</dbReference>
<proteinExistence type="predicted"/>
<dbReference type="PANTHER" id="PTHR33112">
    <property type="entry name" value="DOMAIN PROTEIN, PUTATIVE-RELATED"/>
    <property type="match status" value="1"/>
</dbReference>
<dbReference type="InterPro" id="IPR010730">
    <property type="entry name" value="HET"/>
</dbReference>
<reference evidence="3 4" key="1">
    <citation type="journal article" date="2024" name="Front Chem Biol">
        <title>Unveiling the potential of Daldinia eschscholtzii MFLUCC 19-0629 through bioactivity and bioinformatics studies for enhanced sustainable agriculture production.</title>
        <authorList>
            <person name="Brooks S."/>
            <person name="Weaver J.A."/>
            <person name="Klomchit A."/>
            <person name="Alharthi S.A."/>
            <person name="Onlamun T."/>
            <person name="Nurani R."/>
            <person name="Vong T.K."/>
            <person name="Alberti F."/>
            <person name="Greco C."/>
        </authorList>
    </citation>
    <scope>NUCLEOTIDE SEQUENCE [LARGE SCALE GENOMIC DNA]</scope>
    <source>
        <strain evidence="3">MFLUCC 19-0629</strain>
    </source>
</reference>
<feature type="region of interest" description="Disordered" evidence="1">
    <location>
        <begin position="618"/>
        <end position="697"/>
    </location>
</feature>
<evidence type="ECO:0000313" key="4">
    <source>
        <dbReference type="Proteomes" id="UP001369815"/>
    </source>
</evidence>
<feature type="domain" description="Heterokaryon incompatibility" evidence="2">
    <location>
        <begin position="220"/>
        <end position="364"/>
    </location>
</feature>
<evidence type="ECO:0000313" key="3">
    <source>
        <dbReference type="EMBL" id="KAK6950715.1"/>
    </source>
</evidence>
<organism evidence="3 4">
    <name type="scientific">Daldinia eschscholtzii</name>
    <dbReference type="NCBI Taxonomy" id="292717"/>
    <lineage>
        <taxon>Eukaryota</taxon>
        <taxon>Fungi</taxon>
        <taxon>Dikarya</taxon>
        <taxon>Ascomycota</taxon>
        <taxon>Pezizomycotina</taxon>
        <taxon>Sordariomycetes</taxon>
        <taxon>Xylariomycetidae</taxon>
        <taxon>Xylariales</taxon>
        <taxon>Hypoxylaceae</taxon>
        <taxon>Daldinia</taxon>
    </lineage>
</organism>
<gene>
    <name evidence="3" type="ORF">Daesc_007240</name>
</gene>
<dbReference type="EMBL" id="JBANMG010000007">
    <property type="protein sequence ID" value="KAK6950715.1"/>
    <property type="molecule type" value="Genomic_DNA"/>
</dbReference>
<name>A0AAX6MDJ4_9PEZI</name>
<keyword evidence="4" id="KW-1185">Reference proteome</keyword>
<dbReference type="PANTHER" id="PTHR33112:SF1">
    <property type="entry name" value="HETEROKARYON INCOMPATIBILITY DOMAIN-CONTAINING PROTEIN"/>
    <property type="match status" value="1"/>
</dbReference>
<protein>
    <recommendedName>
        <fullName evidence="2">Heterokaryon incompatibility domain-containing protein</fullName>
    </recommendedName>
</protein>
<dbReference type="Pfam" id="PF06985">
    <property type="entry name" value="HET"/>
    <property type="match status" value="1"/>
</dbReference>
<sequence length="797" mass="90854">MSEKHQVVAPSTTERDFICDECKAIDFSKALAVPAARLRDVSGKGCGILLDTNAERYARSPNPACKLCRILRSTICWYHEEWSDPDMQAGQDAAEKFELYAFASSRNVPWGFRKVGLDQDYHILITLPAGFFSSFGDHSRECGRGEAGYVFCFENTPSPGLFRPQVVPQQFDYQRARLWLDFCRDHHGQQCWSTEAVVPGMELIDCETWTLVKAEPGMRWVALSYIWKPEEKAAEEYPKVADKSSSPRLPSSVPNSIKDAATVVNQLGLRYLWVDRYCIDQSNEEEKAIHISRMDAIYRGAELVIVTAAGSDEDYGLPGVGSTPRLKQEIVQLESSTIFTTGPDPRWQVQEHSRWWTRGWTYQEGLLASRRLVFTDHQAYFECHASTWMESVGSIEFAPDLKKVDLTSMKAARKRLFKPLGHTISTDPDIPPSVSNTGSEKSHGDYLVAIRIREWCRLVEQYTSRALSHDSDSLNAFAGIARMLSKLERPTLHLVGLQYVLTADDAELTDKYFFVSFCWHHEKEDAPRRRPGFPSWSWAGWAGRVGWMGGWILKSREECFPIWRNVCIQDSTEQSRPISEYLAQYHPEDSSIPSPLSICFEARVVPLSLFQFNIRKPDDGRVNHHIPSDDEESAGDVEDDDESNNESQSNDDDDDDEDDNEDDNENEGNDEDDYDDDEFDEDEARQEKEPVVPDPENWAFWTVGKHGARGDATKPTKTPSELLNHLRDGTWSCLLIGDYWGNGGFTHERFLLVVKWLDEKTATRVGALVLQQHPYLDEAFPDFFDESELDWRSVQLV</sequence>
<comment type="caution">
    <text evidence="3">The sequence shown here is derived from an EMBL/GenBank/DDBJ whole genome shotgun (WGS) entry which is preliminary data.</text>
</comment>
<feature type="compositionally biased region" description="Basic and acidic residues" evidence="1">
    <location>
        <begin position="618"/>
        <end position="628"/>
    </location>
</feature>